<evidence type="ECO:0008006" key="3">
    <source>
        <dbReference type="Google" id="ProtNLM"/>
    </source>
</evidence>
<comment type="caution">
    <text evidence="1">The sequence shown here is derived from an EMBL/GenBank/DDBJ whole genome shotgun (WGS) entry which is preliminary data.</text>
</comment>
<evidence type="ECO:0000313" key="1">
    <source>
        <dbReference type="EMBL" id="MFD0975278.1"/>
    </source>
</evidence>
<sequence length="240" mass="28459">MNLKSTGLLIMVMIMVGSCKKNNSLPTVKLNNQEIECSQNTCIVSNYNEQGDLISTGKVRKENRKFRINKWRFIKPQYDSIVEYMDVDNRSYVNQFWIINRHNDTLFEKSNFFEYNLKDSINVDQPARFQFYLNSKFYNSSDVEVILPYDTDKLNDDFSNISKIRTDTFPSLDNDGIPHPEIPEEVPTDRLVDFILTYETPGNKKIRGALIEYYYNEDSIRIERRLYFDKSIYVKPIEEW</sequence>
<reference evidence="2" key="1">
    <citation type="journal article" date="2019" name="Int. J. Syst. Evol. Microbiol.">
        <title>The Global Catalogue of Microorganisms (GCM) 10K type strain sequencing project: providing services to taxonomists for standard genome sequencing and annotation.</title>
        <authorList>
            <consortium name="The Broad Institute Genomics Platform"/>
            <consortium name="The Broad Institute Genome Sequencing Center for Infectious Disease"/>
            <person name="Wu L."/>
            <person name="Ma J."/>
        </authorList>
    </citation>
    <scope>NUCLEOTIDE SEQUENCE [LARGE SCALE GENOMIC DNA]</scope>
    <source>
        <strain evidence="2">CCUG 60898</strain>
    </source>
</reference>
<gene>
    <name evidence="1" type="ORF">ACFQ1G_00600</name>
</gene>
<accession>A0ABW3IB68</accession>
<dbReference type="PROSITE" id="PS51257">
    <property type="entry name" value="PROKAR_LIPOPROTEIN"/>
    <property type="match status" value="1"/>
</dbReference>
<protein>
    <recommendedName>
        <fullName evidence="3">Lipoprotein</fullName>
    </recommendedName>
</protein>
<dbReference type="EMBL" id="JBHTJP010000002">
    <property type="protein sequence ID" value="MFD0975278.1"/>
    <property type="molecule type" value="Genomic_DNA"/>
</dbReference>
<organism evidence="1 2">
    <name type="scientific">Salinimicrobium gaetbulicola</name>
    <dbReference type="NCBI Taxonomy" id="999702"/>
    <lineage>
        <taxon>Bacteria</taxon>
        <taxon>Pseudomonadati</taxon>
        <taxon>Bacteroidota</taxon>
        <taxon>Flavobacteriia</taxon>
        <taxon>Flavobacteriales</taxon>
        <taxon>Flavobacteriaceae</taxon>
        <taxon>Salinimicrobium</taxon>
    </lineage>
</organism>
<dbReference type="Proteomes" id="UP001597100">
    <property type="component" value="Unassembled WGS sequence"/>
</dbReference>
<name>A0ABW3IB68_9FLAO</name>
<dbReference type="RefSeq" id="WP_380736289.1">
    <property type="nucleotide sequence ID" value="NZ_JBHTJP010000002.1"/>
</dbReference>
<evidence type="ECO:0000313" key="2">
    <source>
        <dbReference type="Proteomes" id="UP001597100"/>
    </source>
</evidence>
<proteinExistence type="predicted"/>
<keyword evidence="2" id="KW-1185">Reference proteome</keyword>